<sequence>MSPVNSSNHTPYPSTSTPLNNEKTVDSHNITKDAAVNTTIDLDLNFRLNALTDRCTQLDLSTRQDNNPSEVPELNKDQTKESNNPDFQTQILLKELKSAKNEIDNLKVVIDLLRVDNEKLTAELNEARSGVNQ</sequence>
<gene>
    <name evidence="3" type="ORF">g.51141</name>
</gene>
<keyword evidence="1" id="KW-0175">Coiled coil</keyword>
<proteinExistence type="predicted"/>
<feature type="region of interest" description="Disordered" evidence="2">
    <location>
        <begin position="59"/>
        <end position="86"/>
    </location>
</feature>
<feature type="coiled-coil region" evidence="1">
    <location>
        <begin position="89"/>
        <end position="130"/>
    </location>
</feature>
<feature type="region of interest" description="Disordered" evidence="2">
    <location>
        <begin position="1"/>
        <end position="26"/>
    </location>
</feature>
<dbReference type="EMBL" id="GECU01010991">
    <property type="protein sequence ID" value="JAS96715.1"/>
    <property type="molecule type" value="Transcribed_RNA"/>
</dbReference>
<feature type="non-terminal residue" evidence="3">
    <location>
        <position position="133"/>
    </location>
</feature>
<protein>
    <submittedName>
        <fullName evidence="3">Uncharacterized protein</fullName>
    </submittedName>
</protein>
<dbReference type="AlphaFoldDB" id="A0A1B6JC23"/>
<feature type="compositionally biased region" description="Polar residues" evidence="2">
    <location>
        <begin position="59"/>
        <end position="69"/>
    </location>
</feature>
<evidence type="ECO:0000256" key="1">
    <source>
        <dbReference type="SAM" id="Coils"/>
    </source>
</evidence>
<organism evidence="3">
    <name type="scientific">Homalodisca liturata</name>
    <dbReference type="NCBI Taxonomy" id="320908"/>
    <lineage>
        <taxon>Eukaryota</taxon>
        <taxon>Metazoa</taxon>
        <taxon>Ecdysozoa</taxon>
        <taxon>Arthropoda</taxon>
        <taxon>Hexapoda</taxon>
        <taxon>Insecta</taxon>
        <taxon>Pterygota</taxon>
        <taxon>Neoptera</taxon>
        <taxon>Paraneoptera</taxon>
        <taxon>Hemiptera</taxon>
        <taxon>Auchenorrhyncha</taxon>
        <taxon>Membracoidea</taxon>
        <taxon>Cicadellidae</taxon>
        <taxon>Cicadellinae</taxon>
        <taxon>Proconiini</taxon>
        <taxon>Homalodisca</taxon>
    </lineage>
</organism>
<reference evidence="3" key="1">
    <citation type="submission" date="2015-11" db="EMBL/GenBank/DDBJ databases">
        <title>De novo transcriptome assembly of four potential Pierce s Disease insect vectors from Arizona vineyards.</title>
        <authorList>
            <person name="Tassone E.E."/>
        </authorList>
    </citation>
    <scope>NUCLEOTIDE SEQUENCE</scope>
</reference>
<name>A0A1B6JC23_9HEMI</name>
<evidence type="ECO:0000256" key="2">
    <source>
        <dbReference type="SAM" id="MobiDB-lite"/>
    </source>
</evidence>
<accession>A0A1B6JC23</accession>
<feature type="compositionally biased region" description="Polar residues" evidence="2">
    <location>
        <begin position="1"/>
        <end position="22"/>
    </location>
</feature>
<evidence type="ECO:0000313" key="3">
    <source>
        <dbReference type="EMBL" id="JAS96715.1"/>
    </source>
</evidence>